<dbReference type="InterPro" id="IPR001781">
    <property type="entry name" value="Znf_LIM"/>
</dbReference>
<dbReference type="PANTHER" id="PTHR24214:SF38">
    <property type="entry name" value="PDZ AND LIM DOMAIN PROTEIN ZASP-RELATED"/>
    <property type="match status" value="1"/>
</dbReference>
<dbReference type="GO" id="GO:0003779">
    <property type="term" value="F:actin binding"/>
    <property type="evidence" value="ECO:0007669"/>
    <property type="project" value="TreeGrafter"/>
</dbReference>
<dbReference type="GO" id="GO:0005912">
    <property type="term" value="C:adherens junction"/>
    <property type="evidence" value="ECO:0007669"/>
    <property type="project" value="TreeGrafter"/>
</dbReference>
<feature type="region of interest" description="Disordered" evidence="5">
    <location>
        <begin position="1"/>
        <end position="57"/>
    </location>
</feature>
<dbReference type="GO" id="GO:0046872">
    <property type="term" value="F:metal ion binding"/>
    <property type="evidence" value="ECO:0007669"/>
    <property type="project" value="UniProtKB-KW"/>
</dbReference>
<feature type="compositionally biased region" description="Low complexity" evidence="5">
    <location>
        <begin position="173"/>
        <end position="204"/>
    </location>
</feature>
<feature type="compositionally biased region" description="Polar residues" evidence="5">
    <location>
        <begin position="205"/>
        <end position="217"/>
    </location>
</feature>
<feature type="region of interest" description="Disordered" evidence="5">
    <location>
        <begin position="157"/>
        <end position="232"/>
    </location>
</feature>
<evidence type="ECO:0000256" key="4">
    <source>
        <dbReference type="PROSITE-ProRule" id="PRU00125"/>
    </source>
</evidence>
<protein>
    <recommendedName>
        <fullName evidence="6">LIM zinc-binding domain-containing protein</fullName>
    </recommendedName>
</protein>
<evidence type="ECO:0000256" key="2">
    <source>
        <dbReference type="ARBA" id="ARBA00022833"/>
    </source>
</evidence>
<dbReference type="GO" id="GO:0001725">
    <property type="term" value="C:stress fiber"/>
    <property type="evidence" value="ECO:0007669"/>
    <property type="project" value="TreeGrafter"/>
</dbReference>
<dbReference type="VEuPathDB" id="VectorBase:AAQUA_007116"/>
<dbReference type="GO" id="GO:0061061">
    <property type="term" value="P:muscle structure development"/>
    <property type="evidence" value="ECO:0007669"/>
    <property type="project" value="TreeGrafter"/>
</dbReference>
<dbReference type="InterPro" id="IPR050604">
    <property type="entry name" value="PDZ-LIM_domain"/>
</dbReference>
<evidence type="ECO:0000259" key="6">
    <source>
        <dbReference type="PROSITE" id="PS50023"/>
    </source>
</evidence>
<dbReference type="Pfam" id="PF00412">
    <property type="entry name" value="LIM"/>
    <property type="match status" value="1"/>
</dbReference>
<dbReference type="GO" id="GO:0031941">
    <property type="term" value="C:filamentous actin"/>
    <property type="evidence" value="ECO:0007669"/>
    <property type="project" value="TreeGrafter"/>
</dbReference>
<evidence type="ECO:0000313" key="7">
    <source>
        <dbReference type="EMBL" id="JAA99988.1"/>
    </source>
</evidence>
<dbReference type="SMART" id="SM00132">
    <property type="entry name" value="LIM"/>
    <property type="match status" value="1"/>
</dbReference>
<dbReference type="GO" id="GO:0030036">
    <property type="term" value="P:actin cytoskeleton organization"/>
    <property type="evidence" value="ECO:0007669"/>
    <property type="project" value="TreeGrafter"/>
</dbReference>
<reference evidence="7" key="1">
    <citation type="submission" date="2013-07" db="EMBL/GenBank/DDBJ databases">
        <title>Transcriptome sequencing and developmental regulation of gene expression in Anopheles aquasalis.</title>
        <authorList>
            <consortium name="Brazilian Malaria Network (MCT/CNPq/MS/SCTIE/DECIT/PRONEX 555648/2009-5) and Research Network on Bioactive Molecules from Arthropod Vectors (NAP-MOBIARVE"/>
            <consortium name="University of Sao Paulo)"/>
            <person name="Marinotti O."/>
            <person name="Ribeiro J.M.C."/>
            <person name="Costa-da-Silva A.L."/>
            <person name="Silva M.C.P."/>
            <person name="Lopes A.R."/>
            <person name="Barros M.S."/>
            <person name="Sa-Nunes A."/>
            <person name="Konjin B.B."/>
            <person name="Carvalho E."/>
            <person name="Suesdek L."/>
            <person name="Silva-Neto M.A.C."/>
            <person name="Capurro M.L."/>
        </authorList>
    </citation>
    <scope>NUCLEOTIDE SEQUENCE</scope>
    <source>
        <tissue evidence="7">Whole body</tissue>
    </source>
</reference>
<feature type="compositionally biased region" description="Low complexity" evidence="5">
    <location>
        <begin position="1"/>
        <end position="38"/>
    </location>
</feature>
<evidence type="ECO:0000256" key="1">
    <source>
        <dbReference type="ARBA" id="ARBA00022723"/>
    </source>
</evidence>
<organism evidence="7">
    <name type="scientific">Anopheles aquasalis</name>
    <name type="common">Malaria mosquito</name>
    <dbReference type="NCBI Taxonomy" id="42839"/>
    <lineage>
        <taxon>Eukaryota</taxon>
        <taxon>Metazoa</taxon>
        <taxon>Ecdysozoa</taxon>
        <taxon>Arthropoda</taxon>
        <taxon>Hexapoda</taxon>
        <taxon>Insecta</taxon>
        <taxon>Pterygota</taxon>
        <taxon>Neoptera</taxon>
        <taxon>Endopterygota</taxon>
        <taxon>Diptera</taxon>
        <taxon>Nematocera</taxon>
        <taxon>Culicoidea</taxon>
        <taxon>Culicidae</taxon>
        <taxon>Anophelinae</taxon>
        <taxon>Anopheles</taxon>
    </lineage>
</organism>
<accession>T1E969</accession>
<dbReference type="PROSITE" id="PS50023">
    <property type="entry name" value="LIM_DOMAIN_2"/>
    <property type="match status" value="1"/>
</dbReference>
<dbReference type="EMBL" id="GAMD01001602">
    <property type="protein sequence ID" value="JAA99988.1"/>
    <property type="molecule type" value="mRNA"/>
</dbReference>
<feature type="non-terminal residue" evidence="7">
    <location>
        <position position="1"/>
    </location>
</feature>
<sequence>PAQQQQQQQQQQPQSPQHQPTGLVSNGNSNATNNNTVTRHVTAPVDRPVAPSTNGLPPGQNICASCERLIVGVFVRIKDKNLHADCFKCATCGTSLKNQGYFNLNDKLYCDIHARLAALNSPPPGTNGMVPFTVTKPGHKTGVQAISAALNAHANLNGRSQSPYGNNGGTVGLLGTQTVSQSPSHSRSSSTTSSSGYCNSSSLSPVQSTKVSPLHSRTSSENELIDRTSTSNGAATIVTPSFDLSVSFPSPPSPLPPPPPPLVLVPAANVMEDASNAFLPPPPPPPSEAPSNGTGEDAIYGGGAAAGVPVAAMVFGANGLATPVVEQTPTTESTVTENDYGFYYQTMGGRVIRSVFPPGKSSNYKVNQNNITPKPFGAPLPVSPLAQVQAPASYPPVAGSVPTPFSAALTGQAPAPVQAPAPAPVAAPAPAPAAAPVLAPAFTPASAPAPQGSNALNKGRAACSTSAPNRGRGVMNKAVGPGGRVPLCGCCNQQIRGPFITALGRIWCPITSSATTPTASVRWPTSDSSRRRVTCTASTASRNSWPRCARSAMAELRAIA</sequence>
<keyword evidence="1 4" id="KW-0479">Metal-binding</keyword>
<keyword evidence="3 4" id="KW-0440">LIM domain</keyword>
<dbReference type="Gene3D" id="2.10.110.10">
    <property type="entry name" value="Cysteine Rich Protein"/>
    <property type="match status" value="1"/>
</dbReference>
<feature type="domain" description="LIM zinc-binding" evidence="6">
    <location>
        <begin position="61"/>
        <end position="122"/>
    </location>
</feature>
<evidence type="ECO:0000256" key="5">
    <source>
        <dbReference type="SAM" id="MobiDB-lite"/>
    </source>
</evidence>
<dbReference type="AlphaFoldDB" id="T1E969"/>
<keyword evidence="2 4" id="KW-0862">Zinc</keyword>
<feature type="compositionally biased region" description="Pro residues" evidence="5">
    <location>
        <begin position="279"/>
        <end position="288"/>
    </location>
</feature>
<feature type="region of interest" description="Disordered" evidence="5">
    <location>
        <begin position="446"/>
        <end position="477"/>
    </location>
</feature>
<dbReference type="GO" id="GO:0051371">
    <property type="term" value="F:muscle alpha-actinin binding"/>
    <property type="evidence" value="ECO:0007669"/>
    <property type="project" value="TreeGrafter"/>
</dbReference>
<dbReference type="CDD" id="cd09360">
    <property type="entry name" value="LIM_ALP_like"/>
    <property type="match status" value="1"/>
</dbReference>
<proteinExistence type="evidence at transcript level"/>
<evidence type="ECO:0000256" key="3">
    <source>
        <dbReference type="ARBA" id="ARBA00023038"/>
    </source>
</evidence>
<dbReference type="GO" id="GO:0030018">
    <property type="term" value="C:Z disc"/>
    <property type="evidence" value="ECO:0007669"/>
    <property type="project" value="TreeGrafter"/>
</dbReference>
<feature type="region of interest" description="Disordered" evidence="5">
    <location>
        <begin position="274"/>
        <end position="296"/>
    </location>
</feature>
<name>T1E969_ANOAQ</name>
<dbReference type="PANTHER" id="PTHR24214">
    <property type="entry name" value="PDZ AND LIM DOMAIN PROTEIN ZASP"/>
    <property type="match status" value="1"/>
</dbReference>
<dbReference type="FunFam" id="2.10.110.10:FF:000073">
    <property type="entry name" value="Uncharacterized protein, isoform Z"/>
    <property type="match status" value="1"/>
</dbReference>
<dbReference type="SUPFAM" id="SSF57716">
    <property type="entry name" value="Glucocorticoid receptor-like (DNA-binding domain)"/>
    <property type="match status" value="2"/>
</dbReference>